<comment type="caution">
    <text evidence="1">The sequence shown here is derived from an EMBL/GenBank/DDBJ whole genome shotgun (WGS) entry which is preliminary data.</text>
</comment>
<evidence type="ECO:0000313" key="2">
    <source>
        <dbReference type="Proteomes" id="UP000232323"/>
    </source>
</evidence>
<gene>
    <name evidence="1" type="ORF">CEUSTIGMA_g9191.t1</name>
</gene>
<accession>A0A250XFD2</accession>
<dbReference type="AlphaFoldDB" id="A0A250XFD2"/>
<evidence type="ECO:0000313" key="1">
    <source>
        <dbReference type="EMBL" id="GAX81763.1"/>
    </source>
</evidence>
<reference evidence="1 2" key="1">
    <citation type="submission" date="2017-08" db="EMBL/GenBank/DDBJ databases">
        <title>Acidophilic green algal genome provides insights into adaptation to an acidic environment.</title>
        <authorList>
            <person name="Hirooka S."/>
            <person name="Hirose Y."/>
            <person name="Kanesaki Y."/>
            <person name="Higuchi S."/>
            <person name="Fujiwara T."/>
            <person name="Onuma R."/>
            <person name="Era A."/>
            <person name="Ohbayashi R."/>
            <person name="Uzuka A."/>
            <person name="Nozaki H."/>
            <person name="Yoshikawa H."/>
            <person name="Miyagishima S.Y."/>
        </authorList>
    </citation>
    <scope>NUCLEOTIDE SEQUENCE [LARGE SCALE GENOMIC DNA]</scope>
    <source>
        <strain evidence="1 2">NIES-2499</strain>
    </source>
</reference>
<protein>
    <submittedName>
        <fullName evidence="1">Uncharacterized protein</fullName>
    </submittedName>
</protein>
<dbReference type="EMBL" id="BEGY01000070">
    <property type="protein sequence ID" value="GAX81763.1"/>
    <property type="molecule type" value="Genomic_DNA"/>
</dbReference>
<dbReference type="Proteomes" id="UP000232323">
    <property type="component" value="Unassembled WGS sequence"/>
</dbReference>
<name>A0A250XFD2_9CHLO</name>
<sequence>MIEKSITGIDTSLSSATQFNWRANYDLLWLVNKCECQPLFMEWTWTHTAMNITCLCVLIQGKTRLGW</sequence>
<keyword evidence="2" id="KW-1185">Reference proteome</keyword>
<organism evidence="1 2">
    <name type="scientific">Chlamydomonas eustigma</name>
    <dbReference type="NCBI Taxonomy" id="1157962"/>
    <lineage>
        <taxon>Eukaryota</taxon>
        <taxon>Viridiplantae</taxon>
        <taxon>Chlorophyta</taxon>
        <taxon>core chlorophytes</taxon>
        <taxon>Chlorophyceae</taxon>
        <taxon>CS clade</taxon>
        <taxon>Chlamydomonadales</taxon>
        <taxon>Chlamydomonadaceae</taxon>
        <taxon>Chlamydomonas</taxon>
    </lineage>
</organism>
<proteinExistence type="predicted"/>